<accession>A0AA96F2D1</accession>
<evidence type="ECO:0000313" key="1">
    <source>
        <dbReference type="EMBL" id="WNM18692.1"/>
    </source>
</evidence>
<evidence type="ECO:0000313" key="3">
    <source>
        <dbReference type="Proteomes" id="UP001304515"/>
    </source>
</evidence>
<keyword evidence="3" id="KW-1185">Reference proteome</keyword>
<gene>
    <name evidence="2" type="ORF">RN605_05130</name>
    <name evidence="1" type="ORF">RN608_11830</name>
</gene>
<dbReference type="KEGG" id="fcj:RN605_05130"/>
<reference evidence="1 3" key="1">
    <citation type="submission" date="2023-09" db="EMBL/GenBank/DDBJ databases">
        <title>Flavobacterium sp. a novel bacteria isolate from Pepper rhizosphere.</title>
        <authorList>
            <person name="Peng Y."/>
            <person name="Lee J."/>
        </authorList>
    </citation>
    <scope>NUCLEOTIDE SEQUENCE</scope>
    <source>
        <strain evidence="1">PMR2A8</strain>
        <strain evidence="2 3">PMTSA4</strain>
    </source>
</reference>
<dbReference type="AlphaFoldDB" id="A0AA96EXA5"/>
<name>A0AA96EXA5_9FLAO</name>
<sequence length="89" mass="9701">MNKANPSNNPEVLNVGPGKIVHAKPFNTKPNIIEEIDKIIPFCFVIILSVLRARAGIGYNVLRLALSGVAPAPSHHKYNKTFHSAADFP</sequence>
<accession>A0AA96EXA5</accession>
<proteinExistence type="predicted"/>
<organism evidence="1">
    <name type="scientific">Flavobacterium capsici</name>
    <dbReference type="NCBI Taxonomy" id="3075618"/>
    <lineage>
        <taxon>Bacteria</taxon>
        <taxon>Pseudomonadati</taxon>
        <taxon>Bacteroidota</taxon>
        <taxon>Flavobacteriia</taxon>
        <taxon>Flavobacteriales</taxon>
        <taxon>Flavobacteriaceae</taxon>
        <taxon>Flavobacterium</taxon>
    </lineage>
</organism>
<dbReference type="RefSeq" id="WP_313322805.1">
    <property type="nucleotide sequence ID" value="NZ_CP134878.1"/>
</dbReference>
<dbReference type="EMBL" id="CP134878">
    <property type="protein sequence ID" value="WNM18692.1"/>
    <property type="molecule type" value="Genomic_DNA"/>
</dbReference>
<protein>
    <submittedName>
        <fullName evidence="1">Uncharacterized protein</fullName>
    </submittedName>
</protein>
<dbReference type="EMBL" id="CP134890">
    <property type="protein sequence ID" value="WNM22743.1"/>
    <property type="molecule type" value="Genomic_DNA"/>
</dbReference>
<dbReference type="Proteomes" id="UP001304515">
    <property type="component" value="Chromosome"/>
</dbReference>
<evidence type="ECO:0000313" key="2">
    <source>
        <dbReference type="EMBL" id="WNM22743.1"/>
    </source>
</evidence>